<keyword evidence="6" id="KW-0808">Transferase</keyword>
<dbReference type="SUPFAM" id="SSF46894">
    <property type="entry name" value="C-terminal effector domain of the bipartite response regulators"/>
    <property type="match status" value="1"/>
</dbReference>
<name>A0A380D7B3_9GAMM</name>
<dbReference type="GO" id="GO:0003677">
    <property type="term" value="F:DNA binding"/>
    <property type="evidence" value="ECO:0007669"/>
    <property type="project" value="UniProtKB-KW"/>
</dbReference>
<dbReference type="PROSITE" id="PS50043">
    <property type="entry name" value="HTH_LUXR_2"/>
    <property type="match status" value="1"/>
</dbReference>
<dbReference type="GO" id="GO:0016301">
    <property type="term" value="F:kinase activity"/>
    <property type="evidence" value="ECO:0007669"/>
    <property type="project" value="UniProtKB-KW"/>
</dbReference>
<dbReference type="Pfam" id="PF00196">
    <property type="entry name" value="GerE"/>
    <property type="match status" value="1"/>
</dbReference>
<dbReference type="EMBL" id="UGYN01000003">
    <property type="protein sequence ID" value="SUJ86282.1"/>
    <property type="molecule type" value="Genomic_DNA"/>
</dbReference>
<dbReference type="InterPro" id="IPR016032">
    <property type="entry name" value="Sig_transdc_resp-reg_C-effctor"/>
</dbReference>
<dbReference type="AlphaFoldDB" id="A0A380D7B3"/>
<dbReference type="SMART" id="SM00421">
    <property type="entry name" value="HTH_LUXR"/>
    <property type="match status" value="1"/>
</dbReference>
<dbReference type="GO" id="GO:0006355">
    <property type="term" value="P:regulation of DNA-templated transcription"/>
    <property type="evidence" value="ECO:0007669"/>
    <property type="project" value="InterPro"/>
</dbReference>
<keyword evidence="1" id="KW-0805">Transcription regulation</keyword>
<gene>
    <name evidence="6" type="ORF">NCTC11544_05918</name>
</gene>
<evidence type="ECO:0000256" key="4">
    <source>
        <dbReference type="ARBA" id="ARBA00023163"/>
    </source>
</evidence>
<organism evidence="6 7">
    <name type="scientific">Serratia quinivorans</name>
    <dbReference type="NCBI Taxonomy" id="137545"/>
    <lineage>
        <taxon>Bacteria</taxon>
        <taxon>Pseudomonadati</taxon>
        <taxon>Pseudomonadota</taxon>
        <taxon>Gammaproteobacteria</taxon>
        <taxon>Enterobacterales</taxon>
        <taxon>Yersiniaceae</taxon>
        <taxon>Serratia</taxon>
    </lineage>
</organism>
<keyword evidence="2" id="KW-0238">DNA-binding</keyword>
<dbReference type="Gene3D" id="1.10.10.10">
    <property type="entry name" value="Winged helix-like DNA-binding domain superfamily/Winged helix DNA-binding domain"/>
    <property type="match status" value="1"/>
</dbReference>
<dbReference type="PANTHER" id="PTHR44688:SF16">
    <property type="entry name" value="DNA-BINDING TRANSCRIPTIONAL ACTIVATOR DEVR_DOSR"/>
    <property type="match status" value="1"/>
</dbReference>
<dbReference type="PRINTS" id="PR00038">
    <property type="entry name" value="HTHLUXR"/>
</dbReference>
<dbReference type="InterPro" id="IPR036388">
    <property type="entry name" value="WH-like_DNA-bd_sf"/>
</dbReference>
<evidence type="ECO:0000313" key="6">
    <source>
        <dbReference type="EMBL" id="SUJ86282.1"/>
    </source>
</evidence>
<accession>A0A380D7B3</accession>
<keyword evidence="6" id="KW-0418">Kinase</keyword>
<dbReference type="CDD" id="cd06170">
    <property type="entry name" value="LuxR_C_like"/>
    <property type="match status" value="1"/>
</dbReference>
<reference evidence="6 7" key="1">
    <citation type="submission" date="2018-06" db="EMBL/GenBank/DDBJ databases">
        <authorList>
            <consortium name="Pathogen Informatics"/>
            <person name="Doyle S."/>
        </authorList>
    </citation>
    <scope>NUCLEOTIDE SEQUENCE [LARGE SCALE GENOMIC DNA]</scope>
    <source>
        <strain evidence="6 7">NCTC11544</strain>
    </source>
</reference>
<dbReference type="InterPro" id="IPR000792">
    <property type="entry name" value="Tscrpt_reg_LuxR_C"/>
</dbReference>
<protein>
    <submittedName>
        <fullName evidence="6">Two component system sensor kinase SsrB</fullName>
    </submittedName>
</protein>
<evidence type="ECO:0000256" key="2">
    <source>
        <dbReference type="ARBA" id="ARBA00023125"/>
    </source>
</evidence>
<dbReference type="PANTHER" id="PTHR44688">
    <property type="entry name" value="DNA-BINDING TRANSCRIPTIONAL ACTIVATOR DEVR_DOSR"/>
    <property type="match status" value="1"/>
</dbReference>
<keyword evidence="4" id="KW-0804">Transcription</keyword>
<evidence type="ECO:0000256" key="1">
    <source>
        <dbReference type="ARBA" id="ARBA00023015"/>
    </source>
</evidence>
<evidence type="ECO:0000256" key="3">
    <source>
        <dbReference type="ARBA" id="ARBA00023159"/>
    </source>
</evidence>
<proteinExistence type="predicted"/>
<keyword evidence="3" id="KW-0010">Activator</keyword>
<feature type="domain" description="HTH luxR-type" evidence="5">
    <location>
        <begin position="131"/>
        <end position="196"/>
    </location>
</feature>
<evidence type="ECO:0000259" key="5">
    <source>
        <dbReference type="PROSITE" id="PS50043"/>
    </source>
</evidence>
<dbReference type="Proteomes" id="UP000255529">
    <property type="component" value="Unassembled WGS sequence"/>
</dbReference>
<sequence>MKFNIKIAISDDGQSYFSVGLIELLKIHFSQLGIVTHIVEMRYAFTADIVFKYFKPGSINCFRHYKTNNGTHTPLFFTLCLSDSQAQKKIHGDRDSCSLESGVIYQGLSINSCLYKIIMEINKQQKKVGVCSCRQLHLTLREQEIMKHLKQEMSTSKIADTLKISQKTVSNHKVRVMRKMGFRRNHELYQWLREETVTVQNPLIN</sequence>
<evidence type="ECO:0000313" key="7">
    <source>
        <dbReference type="Proteomes" id="UP000255529"/>
    </source>
</evidence>